<accession>A0AAW8ESW2</accession>
<dbReference type="Gene3D" id="3.30.360.10">
    <property type="entry name" value="Dihydrodipicolinate Reductase, domain 2"/>
    <property type="match status" value="1"/>
</dbReference>
<dbReference type="SUPFAM" id="SSF55347">
    <property type="entry name" value="Glyceraldehyde-3-phosphate dehydrogenase-like, C-terminal domain"/>
    <property type="match status" value="1"/>
</dbReference>
<keyword evidence="9" id="KW-1185">Reference proteome</keyword>
<feature type="domain" description="Gfo/Idh/MocA-like oxidoreductase N-terminal" evidence="6">
    <location>
        <begin position="13"/>
        <end position="136"/>
    </location>
</feature>
<protein>
    <submittedName>
        <fullName evidence="8">Dehydrogenase</fullName>
    </submittedName>
</protein>
<name>A0AAW8ESW2_9MICO</name>
<dbReference type="EMBL" id="JAUSXV010000001">
    <property type="protein sequence ID" value="MDQ0646212.1"/>
    <property type="molecule type" value="Genomic_DNA"/>
</dbReference>
<evidence type="ECO:0000313" key="9">
    <source>
        <dbReference type="Proteomes" id="UP001244427"/>
    </source>
</evidence>
<dbReference type="PANTHER" id="PTHR43818">
    <property type="entry name" value="BCDNA.GH03377"/>
    <property type="match status" value="1"/>
</dbReference>
<reference evidence="8 9" key="1">
    <citation type="submission" date="2023-07" db="EMBL/GenBank/DDBJ databases">
        <title>Comparative genomics of wheat-associated soil bacteria to identify genetic determinants of phenazine resistance.</title>
        <authorList>
            <person name="Mouncey N."/>
        </authorList>
    </citation>
    <scope>NUCLEOTIDE SEQUENCE [LARGE SCALE GENOMIC DNA]</scope>
    <source>
        <strain evidence="8 9">W4I9-1</strain>
    </source>
</reference>
<dbReference type="InterPro" id="IPR000683">
    <property type="entry name" value="Gfo/Idh/MocA-like_OxRdtase_N"/>
</dbReference>
<dbReference type="AlphaFoldDB" id="A0AAW8ESW2"/>
<gene>
    <name evidence="8" type="ORF">QFZ53_000408</name>
</gene>
<comment type="similarity">
    <text evidence="2">Belongs to the Gfo/Idh/MocA family. Glycosyl hydrolase 109 subfamily.</text>
</comment>
<sequence>MLGKPFEKHDVVRTAIVGLGSRQASLLSSLRRLPKAKIAALCEIDSERADAGRSSLVADGHEPPDLYVGEDALQQLIEDRERYDLAIVATAWSDHAWIAVQLMNAGMHVAVEVPAAVTIEECWELVTTSERTQRHCVMLENCCYGEEELMMLNMVRAGVLGELVHADASYIHDIRNYLAEKSWRRIARTRRNGNLYPTHGLGPVANYLQINRGDRITTLASLSSAALGLQAYEAGTGQVSPDTYVCGDMNVSVLRTAKGRTIMLQHDEISPRPYNRHNVISGTKGYANGFENQVYLEDSLPVPGKPVEHAPGRLDAMASRYEHHFWTEKGEQARAGDHGGMDYIMLWRLIEAMVNGDAPDMDVYDAALLSSISPLTELSNGRLEFVDVPDFTRGRWDNSRVPFL</sequence>
<evidence type="ECO:0000259" key="7">
    <source>
        <dbReference type="Pfam" id="PF21252"/>
    </source>
</evidence>
<evidence type="ECO:0000256" key="5">
    <source>
        <dbReference type="ARBA" id="ARBA00023295"/>
    </source>
</evidence>
<evidence type="ECO:0000256" key="4">
    <source>
        <dbReference type="ARBA" id="ARBA00023027"/>
    </source>
</evidence>
<evidence type="ECO:0000313" key="8">
    <source>
        <dbReference type="EMBL" id="MDQ0646212.1"/>
    </source>
</evidence>
<feature type="domain" description="Glycosyl hydrolase 109 C-terminal" evidence="7">
    <location>
        <begin position="149"/>
        <end position="299"/>
    </location>
</feature>
<dbReference type="Pfam" id="PF21252">
    <property type="entry name" value="Glyco_hydro_109_C"/>
    <property type="match status" value="1"/>
</dbReference>
<keyword evidence="5" id="KW-0326">Glycosidase</keyword>
<keyword evidence="3" id="KW-0378">Hydrolase</keyword>
<comment type="cofactor">
    <cofactor evidence="1">
        <name>NAD(+)</name>
        <dbReference type="ChEBI" id="CHEBI:57540"/>
    </cofactor>
</comment>
<dbReference type="InterPro" id="IPR050463">
    <property type="entry name" value="Gfo/Idh/MocA_oxidrdct_glycsds"/>
</dbReference>
<dbReference type="InterPro" id="IPR049303">
    <property type="entry name" value="Glyco_hydro_109_C"/>
</dbReference>
<dbReference type="SUPFAM" id="SSF51735">
    <property type="entry name" value="NAD(P)-binding Rossmann-fold domains"/>
    <property type="match status" value="1"/>
</dbReference>
<evidence type="ECO:0000256" key="2">
    <source>
        <dbReference type="ARBA" id="ARBA00009329"/>
    </source>
</evidence>
<proteinExistence type="inferred from homology"/>
<dbReference type="GO" id="GO:0016798">
    <property type="term" value="F:hydrolase activity, acting on glycosyl bonds"/>
    <property type="evidence" value="ECO:0007669"/>
    <property type="project" value="UniProtKB-KW"/>
</dbReference>
<dbReference type="InterPro" id="IPR036291">
    <property type="entry name" value="NAD(P)-bd_dom_sf"/>
</dbReference>
<dbReference type="GO" id="GO:0000166">
    <property type="term" value="F:nucleotide binding"/>
    <property type="evidence" value="ECO:0007669"/>
    <property type="project" value="InterPro"/>
</dbReference>
<dbReference type="Proteomes" id="UP001244427">
    <property type="component" value="Unassembled WGS sequence"/>
</dbReference>
<evidence type="ECO:0000256" key="1">
    <source>
        <dbReference type="ARBA" id="ARBA00001911"/>
    </source>
</evidence>
<dbReference type="RefSeq" id="WP_307292986.1">
    <property type="nucleotide sequence ID" value="NZ_JAUSXV010000001.1"/>
</dbReference>
<comment type="caution">
    <text evidence="8">The sequence shown here is derived from an EMBL/GenBank/DDBJ whole genome shotgun (WGS) entry which is preliminary data.</text>
</comment>
<dbReference type="Gene3D" id="3.40.50.720">
    <property type="entry name" value="NAD(P)-binding Rossmann-like Domain"/>
    <property type="match status" value="1"/>
</dbReference>
<evidence type="ECO:0000259" key="6">
    <source>
        <dbReference type="Pfam" id="PF01408"/>
    </source>
</evidence>
<dbReference type="Pfam" id="PF01408">
    <property type="entry name" value="GFO_IDH_MocA"/>
    <property type="match status" value="1"/>
</dbReference>
<dbReference type="PANTHER" id="PTHR43818:SF1">
    <property type="entry name" value="GLYCOSYL HYDROLASE FAMILY 109 PROTEIN"/>
    <property type="match status" value="1"/>
</dbReference>
<keyword evidence="4" id="KW-0520">NAD</keyword>
<organism evidence="8 9">
    <name type="scientific">Microbacterium natoriense</name>
    <dbReference type="NCBI Taxonomy" id="284570"/>
    <lineage>
        <taxon>Bacteria</taxon>
        <taxon>Bacillati</taxon>
        <taxon>Actinomycetota</taxon>
        <taxon>Actinomycetes</taxon>
        <taxon>Micrococcales</taxon>
        <taxon>Microbacteriaceae</taxon>
        <taxon>Microbacterium</taxon>
    </lineage>
</organism>
<evidence type="ECO:0000256" key="3">
    <source>
        <dbReference type="ARBA" id="ARBA00022801"/>
    </source>
</evidence>